<gene>
    <name evidence="1" type="ORF">GWI33_014329</name>
</gene>
<keyword evidence="2" id="KW-1185">Reference proteome</keyword>
<dbReference type="EMBL" id="JAACXV010013651">
    <property type="protein sequence ID" value="KAF7272923.1"/>
    <property type="molecule type" value="Genomic_DNA"/>
</dbReference>
<accession>A0A834M700</accession>
<comment type="caution">
    <text evidence="1">The sequence shown here is derived from an EMBL/GenBank/DDBJ whole genome shotgun (WGS) entry which is preliminary data.</text>
</comment>
<evidence type="ECO:0000313" key="2">
    <source>
        <dbReference type="Proteomes" id="UP000625711"/>
    </source>
</evidence>
<dbReference type="Proteomes" id="UP000625711">
    <property type="component" value="Unassembled WGS sequence"/>
</dbReference>
<organism evidence="1 2">
    <name type="scientific">Rhynchophorus ferrugineus</name>
    <name type="common">Red palm weevil</name>
    <name type="synonym">Curculio ferrugineus</name>
    <dbReference type="NCBI Taxonomy" id="354439"/>
    <lineage>
        <taxon>Eukaryota</taxon>
        <taxon>Metazoa</taxon>
        <taxon>Ecdysozoa</taxon>
        <taxon>Arthropoda</taxon>
        <taxon>Hexapoda</taxon>
        <taxon>Insecta</taxon>
        <taxon>Pterygota</taxon>
        <taxon>Neoptera</taxon>
        <taxon>Endopterygota</taxon>
        <taxon>Coleoptera</taxon>
        <taxon>Polyphaga</taxon>
        <taxon>Cucujiformia</taxon>
        <taxon>Curculionidae</taxon>
        <taxon>Dryophthorinae</taxon>
        <taxon>Rhynchophorus</taxon>
    </lineage>
</organism>
<evidence type="ECO:0000313" key="1">
    <source>
        <dbReference type="EMBL" id="KAF7272923.1"/>
    </source>
</evidence>
<sequence length="133" mass="15000">MVSERIISLDAHHRTRRMAINGPGPGEYLSDRDRNISVPIIAKKIWPPFFRVSVPRTPSGRRYSRIRATTDVPRDRILLSTANKKRACLRFISLPRLIRRAAEIGPMQQVAGHRNGDLRLTADIPPVSCGDPI</sequence>
<dbReference type="AlphaFoldDB" id="A0A834M700"/>
<reference evidence="1" key="1">
    <citation type="submission" date="2020-08" db="EMBL/GenBank/DDBJ databases">
        <title>Genome sequencing and assembly of the red palm weevil Rhynchophorus ferrugineus.</title>
        <authorList>
            <person name="Dias G.B."/>
            <person name="Bergman C.M."/>
            <person name="Manee M."/>
        </authorList>
    </citation>
    <scope>NUCLEOTIDE SEQUENCE</scope>
    <source>
        <strain evidence="1">AA-2017</strain>
        <tissue evidence="1">Whole larva</tissue>
    </source>
</reference>
<name>A0A834M700_RHYFE</name>
<proteinExistence type="predicted"/>
<protein>
    <submittedName>
        <fullName evidence="1">Uncharacterized protein</fullName>
    </submittedName>
</protein>